<dbReference type="SMART" id="SM01022">
    <property type="entry name" value="ASCH"/>
    <property type="match status" value="1"/>
</dbReference>
<dbReference type="EMBL" id="MFRA01000001">
    <property type="protein sequence ID" value="OGH93178.1"/>
    <property type="molecule type" value="Genomic_DNA"/>
</dbReference>
<gene>
    <name evidence="2" type="ORF">A2563_01065</name>
</gene>
<dbReference type="STRING" id="1798705.A2563_01065"/>
<evidence type="ECO:0000313" key="3">
    <source>
        <dbReference type="Proteomes" id="UP000176634"/>
    </source>
</evidence>
<dbReference type="PIRSF" id="PIRSF016134">
    <property type="entry name" value="UCP016134"/>
    <property type="match status" value="1"/>
</dbReference>
<dbReference type="PANTHER" id="PTHR34204">
    <property type="entry name" value="RNA-BINDING ASCH DOMAIN PROTEIN"/>
    <property type="match status" value="1"/>
</dbReference>
<comment type="caution">
    <text evidence="2">The sequence shown here is derived from an EMBL/GenBank/DDBJ whole genome shotgun (WGS) entry which is preliminary data.</text>
</comment>
<dbReference type="AlphaFoldDB" id="A0A1F6PAN0"/>
<evidence type="ECO:0000313" key="2">
    <source>
        <dbReference type="EMBL" id="OGH93178.1"/>
    </source>
</evidence>
<sequence>MNTFDINVQEPYFSSILSGKKTVEGRLNKGKFLDIQVGDILKINNEVEYKVVEKNSYKNFREMIEAEGLSNVIPDKKTVEEAVAVYYKFYTKEDELKYGVVGVKIVRPLV</sequence>
<dbReference type="InterPro" id="IPR015947">
    <property type="entry name" value="PUA-like_sf"/>
</dbReference>
<dbReference type="InterPro" id="IPR016645">
    <property type="entry name" value="UCP016134"/>
</dbReference>
<reference evidence="2 3" key="1">
    <citation type="journal article" date="2016" name="Nat. Commun.">
        <title>Thousands of microbial genomes shed light on interconnected biogeochemical processes in an aquifer system.</title>
        <authorList>
            <person name="Anantharaman K."/>
            <person name="Brown C.T."/>
            <person name="Hug L.A."/>
            <person name="Sharon I."/>
            <person name="Castelle C.J."/>
            <person name="Probst A.J."/>
            <person name="Thomas B.C."/>
            <person name="Singh A."/>
            <person name="Wilkins M.J."/>
            <person name="Karaoz U."/>
            <person name="Brodie E.L."/>
            <person name="Williams K.H."/>
            <person name="Hubbard S.S."/>
            <person name="Banfield J.F."/>
        </authorList>
    </citation>
    <scope>NUCLEOTIDE SEQUENCE [LARGE SCALE GENOMIC DNA]</scope>
</reference>
<evidence type="ECO:0000259" key="1">
    <source>
        <dbReference type="SMART" id="SM01022"/>
    </source>
</evidence>
<feature type="domain" description="ASCH" evidence="1">
    <location>
        <begin position="6"/>
        <end position="107"/>
    </location>
</feature>
<accession>A0A1F6PAN0</accession>
<organism evidence="2 3">
    <name type="scientific">Candidatus Magasanikbacteria bacterium RIFOXYD1_FULL_40_23</name>
    <dbReference type="NCBI Taxonomy" id="1798705"/>
    <lineage>
        <taxon>Bacteria</taxon>
        <taxon>Candidatus Magasanikiibacteriota</taxon>
    </lineage>
</organism>
<protein>
    <recommendedName>
        <fullName evidence="1">ASCH domain-containing protein</fullName>
    </recommendedName>
</protein>
<proteinExistence type="predicted"/>
<dbReference type="SUPFAM" id="SSF88697">
    <property type="entry name" value="PUA domain-like"/>
    <property type="match status" value="1"/>
</dbReference>
<dbReference type="Pfam" id="PF04266">
    <property type="entry name" value="ASCH"/>
    <property type="match status" value="1"/>
</dbReference>
<dbReference type="Gene3D" id="2.30.130.30">
    <property type="entry name" value="Hypothetical protein"/>
    <property type="match status" value="1"/>
</dbReference>
<dbReference type="PANTHER" id="PTHR34204:SF2">
    <property type="entry name" value="RNA-BINDING ASCH DOMAIN PROTEIN"/>
    <property type="match status" value="1"/>
</dbReference>
<dbReference type="InterPro" id="IPR007374">
    <property type="entry name" value="ASCH_domain"/>
</dbReference>
<dbReference type="Proteomes" id="UP000176634">
    <property type="component" value="Unassembled WGS sequence"/>
</dbReference>
<name>A0A1F6PAN0_9BACT</name>